<dbReference type="OrthoDB" id="764655at2"/>
<evidence type="ECO:0000313" key="2">
    <source>
        <dbReference type="Proteomes" id="UP000245535"/>
    </source>
</evidence>
<sequence length="161" mass="18568">MRFILIFISLLIFNDSEVFAQKPEGLYIDSFGSKIYFASDTTFKYEWNFDLASSWSIGKYEIVTDKVHFYTSSIFDTLSLDNGVDSLVLSMDDISNRIEASEFIVNSISGGGQSRKEPPFELIIRKNKLFHVNSKGKADRKKRRGIMNSSKKLKPYYFKIK</sequence>
<gene>
    <name evidence="1" type="ORF">BC781_1271</name>
</gene>
<dbReference type="EMBL" id="QGDO01000027">
    <property type="protein sequence ID" value="PWJ30594.1"/>
    <property type="molecule type" value="Genomic_DNA"/>
</dbReference>
<comment type="caution">
    <text evidence="1">The sequence shown here is derived from an EMBL/GenBank/DDBJ whole genome shotgun (WGS) entry which is preliminary data.</text>
</comment>
<organism evidence="1 2">
    <name type="scientific">Sediminitomix flava</name>
    <dbReference type="NCBI Taxonomy" id="379075"/>
    <lineage>
        <taxon>Bacteria</taxon>
        <taxon>Pseudomonadati</taxon>
        <taxon>Bacteroidota</taxon>
        <taxon>Cytophagia</taxon>
        <taxon>Cytophagales</taxon>
        <taxon>Flammeovirgaceae</taxon>
        <taxon>Sediminitomix</taxon>
    </lineage>
</organism>
<evidence type="ECO:0000313" key="1">
    <source>
        <dbReference type="EMBL" id="PWJ30594.1"/>
    </source>
</evidence>
<proteinExistence type="predicted"/>
<name>A0A315YQ79_SEDFL</name>
<dbReference type="RefSeq" id="WP_109623341.1">
    <property type="nucleotide sequence ID" value="NZ_QGDO01000027.1"/>
</dbReference>
<accession>A0A315YQ79</accession>
<protein>
    <submittedName>
        <fullName evidence="1">Uncharacterized protein</fullName>
    </submittedName>
</protein>
<reference evidence="1 2" key="1">
    <citation type="submission" date="2018-03" db="EMBL/GenBank/DDBJ databases">
        <title>Genomic Encyclopedia of Archaeal and Bacterial Type Strains, Phase II (KMG-II): from individual species to whole genera.</title>
        <authorList>
            <person name="Goeker M."/>
        </authorList>
    </citation>
    <scope>NUCLEOTIDE SEQUENCE [LARGE SCALE GENOMIC DNA]</scope>
    <source>
        <strain evidence="1 2">DSM 28229</strain>
    </source>
</reference>
<dbReference type="Proteomes" id="UP000245535">
    <property type="component" value="Unassembled WGS sequence"/>
</dbReference>
<keyword evidence="2" id="KW-1185">Reference proteome</keyword>
<dbReference type="AlphaFoldDB" id="A0A315YQ79"/>